<accession>A0A9Y2IN93</accession>
<dbReference type="AlphaFoldDB" id="A0A9Y2IN93"/>
<reference evidence="3 4" key="1">
    <citation type="submission" date="2023-06" db="EMBL/GenBank/DDBJ databases">
        <authorList>
            <person name="Oyuntsetseg B."/>
            <person name="Kim S.B."/>
        </authorList>
    </citation>
    <scope>NUCLEOTIDE SEQUENCE [LARGE SCALE GENOMIC DNA]</scope>
    <source>
        <strain evidence="3 4">2-15</strain>
    </source>
</reference>
<dbReference type="PROSITE" id="PS00061">
    <property type="entry name" value="ADH_SHORT"/>
    <property type="match status" value="1"/>
</dbReference>
<dbReference type="PANTHER" id="PTHR44169:SF6">
    <property type="entry name" value="NADPH-DEPENDENT 1-ACYLDIHYDROXYACETONE PHOSPHATE REDUCTASE"/>
    <property type="match status" value="1"/>
</dbReference>
<dbReference type="RefSeq" id="WP_285973796.1">
    <property type="nucleotide sequence ID" value="NZ_CP127294.1"/>
</dbReference>
<dbReference type="Proteomes" id="UP001236014">
    <property type="component" value="Chromosome"/>
</dbReference>
<dbReference type="EMBL" id="CP127294">
    <property type="protein sequence ID" value="WIX83242.1"/>
    <property type="molecule type" value="Genomic_DNA"/>
</dbReference>
<dbReference type="InterPro" id="IPR002347">
    <property type="entry name" value="SDR_fam"/>
</dbReference>
<evidence type="ECO:0000256" key="1">
    <source>
        <dbReference type="ARBA" id="ARBA00006484"/>
    </source>
</evidence>
<protein>
    <submittedName>
        <fullName evidence="3">SDR family NAD(P)-dependent oxidoreductase</fullName>
    </submittedName>
</protein>
<dbReference type="PRINTS" id="PR00081">
    <property type="entry name" value="GDHRDH"/>
</dbReference>
<dbReference type="GO" id="GO:0016491">
    <property type="term" value="F:oxidoreductase activity"/>
    <property type="evidence" value="ECO:0007669"/>
    <property type="project" value="UniProtKB-KW"/>
</dbReference>
<name>A0A9Y2IN93_9PSEU</name>
<comment type="similarity">
    <text evidence="1">Belongs to the short-chain dehydrogenases/reductases (SDR) family.</text>
</comment>
<dbReference type="Pfam" id="PF00106">
    <property type="entry name" value="adh_short"/>
    <property type="match status" value="1"/>
</dbReference>
<evidence type="ECO:0000313" key="4">
    <source>
        <dbReference type="Proteomes" id="UP001236014"/>
    </source>
</evidence>
<dbReference type="PANTHER" id="PTHR44169">
    <property type="entry name" value="NADPH-DEPENDENT 1-ACYLDIHYDROXYACETONE PHOSPHATE REDUCTASE"/>
    <property type="match status" value="1"/>
</dbReference>
<proteinExistence type="inferred from homology"/>
<gene>
    <name evidence="3" type="ORF">QRX50_22015</name>
</gene>
<dbReference type="KEGG" id="acab:QRX50_22015"/>
<evidence type="ECO:0000313" key="3">
    <source>
        <dbReference type="EMBL" id="WIX83242.1"/>
    </source>
</evidence>
<dbReference type="Gene3D" id="3.40.50.720">
    <property type="entry name" value="NAD(P)-binding Rossmann-like Domain"/>
    <property type="match status" value="1"/>
</dbReference>
<evidence type="ECO:0000256" key="2">
    <source>
        <dbReference type="ARBA" id="ARBA00023002"/>
    </source>
</evidence>
<organism evidence="3 4">
    <name type="scientific">Amycolatopsis carbonis</name>
    <dbReference type="NCBI Taxonomy" id="715471"/>
    <lineage>
        <taxon>Bacteria</taxon>
        <taxon>Bacillati</taxon>
        <taxon>Actinomycetota</taxon>
        <taxon>Actinomycetes</taxon>
        <taxon>Pseudonocardiales</taxon>
        <taxon>Pseudonocardiaceae</taxon>
        <taxon>Amycolatopsis</taxon>
    </lineage>
</organism>
<dbReference type="SUPFAM" id="SSF51735">
    <property type="entry name" value="NAD(P)-binding Rossmann-fold domains"/>
    <property type="match status" value="1"/>
</dbReference>
<keyword evidence="4" id="KW-1185">Reference proteome</keyword>
<dbReference type="InterPro" id="IPR020904">
    <property type="entry name" value="Sc_DH/Rdtase_CS"/>
</dbReference>
<sequence length="252" mass="27130">MHPEGNTVFIPGATSGIGLAFALELSARGNTVIIGGRRAAPLRALARQHPELDTVRIDTTKPASIRVAAETVLANHPDLNVLITMAGIIRAEDWHRPESFLSSAEAVLKTNVLGMVRLIAAFVEHLQTRPNATIMTVSSGLAFAPHRATPSYNASKAAVHLLTESLRLQLEDTSVEVLELQPPAVQTDVTGPPIEGCQPLGEFVSEVMHLIQTRPDATEIQPEGVKFLRHCEARGEYGQVVKLLNATPLSLP</sequence>
<keyword evidence="2" id="KW-0560">Oxidoreductase</keyword>
<dbReference type="InterPro" id="IPR036291">
    <property type="entry name" value="NAD(P)-bd_dom_sf"/>
</dbReference>